<evidence type="ECO:0000313" key="3">
    <source>
        <dbReference type="EMBL" id="MEJ8568337.1"/>
    </source>
</evidence>
<organism evidence="3 4">
    <name type="scientific">Elongatibacter sediminis</name>
    <dbReference type="NCBI Taxonomy" id="3119006"/>
    <lineage>
        <taxon>Bacteria</taxon>
        <taxon>Pseudomonadati</taxon>
        <taxon>Pseudomonadota</taxon>
        <taxon>Gammaproteobacteria</taxon>
        <taxon>Chromatiales</taxon>
        <taxon>Wenzhouxiangellaceae</taxon>
        <taxon>Elongatibacter</taxon>
    </lineage>
</organism>
<evidence type="ECO:0000313" key="4">
    <source>
        <dbReference type="Proteomes" id="UP001359886"/>
    </source>
</evidence>
<gene>
    <name evidence="3" type="ORF">V3330_11940</name>
</gene>
<feature type="region of interest" description="Disordered" evidence="1">
    <location>
        <begin position="74"/>
        <end position="97"/>
    </location>
</feature>
<feature type="region of interest" description="Disordered" evidence="1">
    <location>
        <begin position="1"/>
        <end position="25"/>
    </location>
</feature>
<protein>
    <submittedName>
        <fullName evidence="3">DUF1800 domain-containing protein</fullName>
    </submittedName>
</protein>
<keyword evidence="2" id="KW-0472">Membrane</keyword>
<evidence type="ECO:0000256" key="1">
    <source>
        <dbReference type="SAM" id="MobiDB-lite"/>
    </source>
</evidence>
<accession>A0AAW9R9F3</accession>
<reference evidence="3 4" key="1">
    <citation type="submission" date="2024-02" db="EMBL/GenBank/DDBJ databases">
        <title>A novel Wenzhouxiangellaceae bacterium, isolated from coastal sediments.</title>
        <authorList>
            <person name="Du Z.-J."/>
            <person name="Ye Y.-Q."/>
            <person name="Zhang X.-Y."/>
        </authorList>
    </citation>
    <scope>NUCLEOTIDE SEQUENCE [LARGE SCALE GENOMIC DNA]</scope>
    <source>
        <strain evidence="3 4">CH-27</strain>
    </source>
</reference>
<dbReference type="InterPro" id="IPR006311">
    <property type="entry name" value="TAT_signal"/>
</dbReference>
<dbReference type="Proteomes" id="UP001359886">
    <property type="component" value="Unassembled WGS sequence"/>
</dbReference>
<feature type="transmembrane region" description="Helical" evidence="2">
    <location>
        <begin position="37"/>
        <end position="58"/>
    </location>
</feature>
<sequence length="668" mass="73912">MPTVGNNTPDRRDSADRGSDDTNAVLSQRRRMLRDSAGLLGAVGLAGFGASSLAAAAIQSTPENPALAGLKPLYRRESGPESPAAAEAPATSPTPDPAVRALRRLTFGYRPEDLTAFQALGANFDDRLQTWVNDQLAGYSATWPPPNDPQLSAYLNDSATNFETLDDSLATLWQERVVAAPPWPQYLYPLIETQYLAFARAMYSQWQLAEVLADFWHTHFSVDGGKFEVSPVFVHYDRDVIRPHMLGNFRAMLEAVTKSTAMMYYLDNVWNSRYGPNENYAREVQELHTLGAVNSWGFTAEGDIPDATPMAGSSTVLPTGLKAGYSERDVVAVTRCLTGWTISNPYSDGANTGEYIYYPDWHDTNPKRVLGIDITANGEAETGEVLDLLAMHPSTARYVCEKLCRRLIADEPPPSIVEQAAVVFNDQWQAPDQLEQVVRTILLSAEFKDAAYWGEKTKRPFELVAGTLRSCGGPDEHLVRPDPFGDWANNLAKGQNYKFSQDLYWLMSQTGHLPYTWVTPDGFPDVRPAWLGSTPLIMTWRVLNLLFLNGVPNDLGNPYGDWHEYFPVDATATTKAALAVNDRTAANIVDFWVNRILGYDSTQPATPQLDATVHDHLVDFMQQDAASPDTPLDLDASGWSSNPWSGYVPQRLQALVAAIAMLPDNLRR</sequence>
<comment type="caution">
    <text evidence="3">The sequence shown here is derived from an EMBL/GenBank/DDBJ whole genome shotgun (WGS) entry which is preliminary data.</text>
</comment>
<keyword evidence="4" id="KW-1185">Reference proteome</keyword>
<dbReference type="RefSeq" id="WP_354695656.1">
    <property type="nucleotide sequence ID" value="NZ_JAZHOG010000007.1"/>
</dbReference>
<proteinExistence type="predicted"/>
<dbReference type="InterPro" id="IPR014917">
    <property type="entry name" value="DUF1800"/>
</dbReference>
<dbReference type="AlphaFoldDB" id="A0AAW9R9F3"/>
<keyword evidence="2" id="KW-1133">Transmembrane helix</keyword>
<dbReference type="EMBL" id="JAZHOG010000007">
    <property type="protein sequence ID" value="MEJ8568337.1"/>
    <property type="molecule type" value="Genomic_DNA"/>
</dbReference>
<feature type="compositionally biased region" description="Low complexity" evidence="1">
    <location>
        <begin position="80"/>
        <end position="93"/>
    </location>
</feature>
<dbReference type="Pfam" id="PF08811">
    <property type="entry name" value="DUF1800"/>
    <property type="match status" value="1"/>
</dbReference>
<name>A0AAW9R9F3_9GAMM</name>
<dbReference type="PROSITE" id="PS51318">
    <property type="entry name" value="TAT"/>
    <property type="match status" value="1"/>
</dbReference>
<keyword evidence="2" id="KW-0812">Transmembrane</keyword>
<feature type="compositionally biased region" description="Basic and acidic residues" evidence="1">
    <location>
        <begin position="9"/>
        <end position="20"/>
    </location>
</feature>
<evidence type="ECO:0000256" key="2">
    <source>
        <dbReference type="SAM" id="Phobius"/>
    </source>
</evidence>